<evidence type="ECO:0000313" key="3">
    <source>
        <dbReference type="Proteomes" id="UP000076738"/>
    </source>
</evidence>
<sequence>MDLPERHPRLPRLPLPHPLTPAPLQTPSLPSSPHPGAIFATFCSPARPRGPSPLLPTSPHPPHIPTSHIPTSLAQLPHLVAEIRYVPLAQPAARAHPAHPLPTSPHAQPALFIASPSFPTHTQPTPESPKQAPSASACTTGTWTCRAGKCARVSRTFALLAYALPREVGREMGALGDGKARGELAPWIYEATPREYGW</sequence>
<organism evidence="2 3">
    <name type="scientific">Calocera viscosa (strain TUFC12733)</name>
    <dbReference type="NCBI Taxonomy" id="1330018"/>
    <lineage>
        <taxon>Eukaryota</taxon>
        <taxon>Fungi</taxon>
        <taxon>Dikarya</taxon>
        <taxon>Basidiomycota</taxon>
        <taxon>Agaricomycotina</taxon>
        <taxon>Dacrymycetes</taxon>
        <taxon>Dacrymycetales</taxon>
        <taxon>Dacrymycetaceae</taxon>
        <taxon>Calocera</taxon>
    </lineage>
</organism>
<evidence type="ECO:0000313" key="2">
    <source>
        <dbReference type="EMBL" id="KZO98736.1"/>
    </source>
</evidence>
<dbReference type="Proteomes" id="UP000076738">
    <property type="component" value="Unassembled WGS sequence"/>
</dbReference>
<protein>
    <submittedName>
        <fullName evidence="2">Uncharacterized protein</fullName>
    </submittedName>
</protein>
<dbReference type="EMBL" id="KV417274">
    <property type="protein sequence ID" value="KZO98736.1"/>
    <property type="molecule type" value="Genomic_DNA"/>
</dbReference>
<proteinExistence type="predicted"/>
<feature type="region of interest" description="Disordered" evidence="1">
    <location>
        <begin position="1"/>
        <end position="34"/>
    </location>
</feature>
<accession>A0A167PFD4</accession>
<keyword evidence="3" id="KW-1185">Reference proteome</keyword>
<feature type="compositionally biased region" description="Pro residues" evidence="1">
    <location>
        <begin position="11"/>
        <end position="21"/>
    </location>
</feature>
<evidence type="ECO:0000256" key="1">
    <source>
        <dbReference type="SAM" id="MobiDB-lite"/>
    </source>
</evidence>
<dbReference type="AlphaFoldDB" id="A0A167PFD4"/>
<name>A0A167PFD4_CALVF</name>
<gene>
    <name evidence="2" type="ORF">CALVIDRAFT_416895</name>
</gene>
<reference evidence="2 3" key="1">
    <citation type="journal article" date="2016" name="Mol. Biol. Evol.">
        <title>Comparative Genomics of Early-Diverging Mushroom-Forming Fungi Provides Insights into the Origins of Lignocellulose Decay Capabilities.</title>
        <authorList>
            <person name="Nagy L.G."/>
            <person name="Riley R."/>
            <person name="Tritt A."/>
            <person name="Adam C."/>
            <person name="Daum C."/>
            <person name="Floudas D."/>
            <person name="Sun H."/>
            <person name="Yadav J.S."/>
            <person name="Pangilinan J."/>
            <person name="Larsson K.H."/>
            <person name="Matsuura K."/>
            <person name="Barry K."/>
            <person name="Labutti K."/>
            <person name="Kuo R."/>
            <person name="Ohm R.A."/>
            <person name="Bhattacharya S.S."/>
            <person name="Shirouzu T."/>
            <person name="Yoshinaga Y."/>
            <person name="Martin F.M."/>
            <person name="Grigoriev I.V."/>
            <person name="Hibbett D.S."/>
        </authorList>
    </citation>
    <scope>NUCLEOTIDE SEQUENCE [LARGE SCALE GENOMIC DNA]</scope>
    <source>
        <strain evidence="2 3">TUFC12733</strain>
    </source>
</reference>